<dbReference type="RefSeq" id="WP_146582416.1">
    <property type="nucleotide sequence ID" value="NZ_SJPM01000026.1"/>
</dbReference>
<dbReference type="InterPro" id="IPR038717">
    <property type="entry name" value="Tc1-like_DDE_dom"/>
</dbReference>
<dbReference type="Pfam" id="PF13358">
    <property type="entry name" value="DDE_3"/>
    <property type="match status" value="1"/>
</dbReference>
<protein>
    <recommendedName>
        <fullName evidence="1">Tc1-like transposase DDE domain-containing protein</fullName>
    </recommendedName>
</protein>
<accession>A0A5C5ZL23</accession>
<evidence type="ECO:0000313" key="2">
    <source>
        <dbReference type="EMBL" id="TWT87826.1"/>
    </source>
</evidence>
<dbReference type="Proteomes" id="UP000316213">
    <property type="component" value="Unassembled WGS sequence"/>
</dbReference>
<dbReference type="OrthoDB" id="269226at2"/>
<comment type="caution">
    <text evidence="2">The sequence shown here is derived from an EMBL/GenBank/DDBJ whole genome shotgun (WGS) entry which is preliminary data.</text>
</comment>
<dbReference type="InterPro" id="IPR047655">
    <property type="entry name" value="Transpos_IS630-like"/>
</dbReference>
<proteinExistence type="predicted"/>
<feature type="domain" description="Tc1-like transposase DDE" evidence="1">
    <location>
        <begin position="33"/>
        <end position="178"/>
    </location>
</feature>
<dbReference type="NCBIfam" id="NF033545">
    <property type="entry name" value="transpos_IS630"/>
    <property type="match status" value="1"/>
</dbReference>
<evidence type="ECO:0000259" key="1">
    <source>
        <dbReference type="Pfam" id="PF13358"/>
    </source>
</evidence>
<organism evidence="2 3">
    <name type="scientific">Neorhodopirellula pilleata</name>
    <dbReference type="NCBI Taxonomy" id="2714738"/>
    <lineage>
        <taxon>Bacteria</taxon>
        <taxon>Pseudomonadati</taxon>
        <taxon>Planctomycetota</taxon>
        <taxon>Planctomycetia</taxon>
        <taxon>Pirellulales</taxon>
        <taxon>Pirellulaceae</taxon>
        <taxon>Neorhodopirellula</taxon>
    </lineage>
</organism>
<name>A0A5C5ZL23_9BACT</name>
<dbReference type="AlphaFoldDB" id="A0A5C5ZL23"/>
<dbReference type="EMBL" id="SJPM01000026">
    <property type="protein sequence ID" value="TWT87826.1"/>
    <property type="molecule type" value="Genomic_DNA"/>
</dbReference>
<evidence type="ECO:0000313" key="3">
    <source>
        <dbReference type="Proteomes" id="UP000316213"/>
    </source>
</evidence>
<sequence>MWCIPPEQDAAFVAAMEQVLSVYHRPYDPLRPVVNMDEQPIQLVSHSRAPLPMRPGDSAKIDYEYVREGMCNAFMFVQPLAGWREVHVSTTKTALDWAHFIKWLVDHPRFASAERITLVCDNLNTHCAGSLYAAFAPEEASRILSKLEIVFTPKHGSWLNMAEPELSVMTRQCFSDRVGSQAEANERITKWYAARNERQTGIDWQFTTADARIKLRRLYPKIELR</sequence>
<gene>
    <name evidence="2" type="ORF">Pla100_59210</name>
</gene>
<reference evidence="2 3" key="1">
    <citation type="submission" date="2019-02" db="EMBL/GenBank/DDBJ databases">
        <title>Deep-cultivation of Planctomycetes and their phenomic and genomic characterization uncovers novel biology.</title>
        <authorList>
            <person name="Wiegand S."/>
            <person name="Jogler M."/>
            <person name="Boedeker C."/>
            <person name="Pinto D."/>
            <person name="Vollmers J."/>
            <person name="Rivas-Marin E."/>
            <person name="Kohn T."/>
            <person name="Peeters S.H."/>
            <person name="Heuer A."/>
            <person name="Rast P."/>
            <person name="Oberbeckmann S."/>
            <person name="Bunk B."/>
            <person name="Jeske O."/>
            <person name="Meyerdierks A."/>
            <person name="Storesund J.E."/>
            <person name="Kallscheuer N."/>
            <person name="Luecker S."/>
            <person name="Lage O.M."/>
            <person name="Pohl T."/>
            <person name="Merkel B.J."/>
            <person name="Hornburger P."/>
            <person name="Mueller R.-W."/>
            <person name="Bruemmer F."/>
            <person name="Labrenz M."/>
            <person name="Spormann A.M."/>
            <person name="Op Den Camp H."/>
            <person name="Overmann J."/>
            <person name="Amann R."/>
            <person name="Jetten M.S.M."/>
            <person name="Mascher T."/>
            <person name="Medema M.H."/>
            <person name="Devos D.P."/>
            <person name="Kaster A.-K."/>
            <person name="Ovreas L."/>
            <person name="Rohde M."/>
            <person name="Galperin M.Y."/>
            <person name="Jogler C."/>
        </authorList>
    </citation>
    <scope>NUCLEOTIDE SEQUENCE [LARGE SCALE GENOMIC DNA]</scope>
    <source>
        <strain evidence="2 3">Pla100</strain>
    </source>
</reference>
<keyword evidence="3" id="KW-1185">Reference proteome</keyword>